<protein>
    <submittedName>
        <fullName evidence="1">Uncharacterized protein</fullName>
    </submittedName>
</protein>
<name>A0A9P9ALU0_9HYPO</name>
<dbReference type="EMBL" id="JAGPYM010000035">
    <property type="protein sequence ID" value="KAH6876394.1"/>
    <property type="molecule type" value="Genomic_DNA"/>
</dbReference>
<proteinExistence type="predicted"/>
<gene>
    <name evidence="1" type="ORF">B0T10DRAFT_566933</name>
</gene>
<evidence type="ECO:0000313" key="2">
    <source>
        <dbReference type="Proteomes" id="UP000777438"/>
    </source>
</evidence>
<comment type="caution">
    <text evidence="1">The sequence shown here is derived from an EMBL/GenBank/DDBJ whole genome shotgun (WGS) entry which is preliminary data.</text>
</comment>
<reference evidence="1 2" key="1">
    <citation type="journal article" date="2021" name="Nat. Commun.">
        <title>Genetic determinants of endophytism in the Arabidopsis root mycobiome.</title>
        <authorList>
            <person name="Mesny F."/>
            <person name="Miyauchi S."/>
            <person name="Thiergart T."/>
            <person name="Pickel B."/>
            <person name="Atanasova L."/>
            <person name="Karlsson M."/>
            <person name="Huettel B."/>
            <person name="Barry K.W."/>
            <person name="Haridas S."/>
            <person name="Chen C."/>
            <person name="Bauer D."/>
            <person name="Andreopoulos W."/>
            <person name="Pangilinan J."/>
            <person name="LaButti K."/>
            <person name="Riley R."/>
            <person name="Lipzen A."/>
            <person name="Clum A."/>
            <person name="Drula E."/>
            <person name="Henrissat B."/>
            <person name="Kohler A."/>
            <person name="Grigoriev I.V."/>
            <person name="Martin F.M."/>
            <person name="Hacquard S."/>
        </authorList>
    </citation>
    <scope>NUCLEOTIDE SEQUENCE [LARGE SCALE GENOMIC DNA]</scope>
    <source>
        <strain evidence="1 2">MPI-CAGE-CH-0241</strain>
    </source>
</reference>
<accession>A0A9P9ALU0</accession>
<evidence type="ECO:0000313" key="1">
    <source>
        <dbReference type="EMBL" id="KAH6876394.1"/>
    </source>
</evidence>
<keyword evidence="2" id="KW-1185">Reference proteome</keyword>
<dbReference type="AlphaFoldDB" id="A0A9P9ALU0"/>
<sequence>MRNICTAKIAMVDFMVSAIRASDTPNGLLFTGISVGSNEQIFATVQVFCQNVNCLDEKASVFLILDGNAPFLNRCVNISIKIPESPYSGSFIGVKVNLRLLIDAVIQRLAYDETIDFGSWNEGARVFEGSAQAVEVNTVAIDGKMYFLGSRADEVLLSDFSKSVLLPESDPLSKRQDKDWAKNRFDRGSSIMAEVLPYAKPRMGLDKFKDEGRLPLMLCKSCAVEDNLAKELDE</sequence>
<dbReference type="Proteomes" id="UP000777438">
    <property type="component" value="Unassembled WGS sequence"/>
</dbReference>
<organism evidence="1 2">
    <name type="scientific">Thelonectria olida</name>
    <dbReference type="NCBI Taxonomy" id="1576542"/>
    <lineage>
        <taxon>Eukaryota</taxon>
        <taxon>Fungi</taxon>
        <taxon>Dikarya</taxon>
        <taxon>Ascomycota</taxon>
        <taxon>Pezizomycotina</taxon>
        <taxon>Sordariomycetes</taxon>
        <taxon>Hypocreomycetidae</taxon>
        <taxon>Hypocreales</taxon>
        <taxon>Nectriaceae</taxon>
        <taxon>Thelonectria</taxon>
    </lineage>
</organism>